<reference evidence="2 3" key="1">
    <citation type="submission" date="2021-03" db="EMBL/GenBank/DDBJ databases">
        <title>Genomic Encyclopedia of Type Strains, Phase IV (KMG-IV): sequencing the most valuable type-strain genomes for metagenomic binning, comparative biology and taxonomic classification.</title>
        <authorList>
            <person name="Goeker M."/>
        </authorList>
    </citation>
    <scope>NUCLEOTIDE SEQUENCE [LARGE SCALE GENOMIC DNA]</scope>
    <source>
        <strain evidence="2 3">DSM 12287</strain>
    </source>
</reference>
<feature type="transmembrane region" description="Helical" evidence="1">
    <location>
        <begin position="155"/>
        <end position="177"/>
    </location>
</feature>
<gene>
    <name evidence="2" type="ORF">J2744_001838</name>
</gene>
<evidence type="ECO:0000313" key="2">
    <source>
        <dbReference type="EMBL" id="MBP1902154.1"/>
    </source>
</evidence>
<dbReference type="AlphaFoldDB" id="A0A8J7R542"/>
<protein>
    <submittedName>
        <fullName evidence="2">Uncharacterized protein</fullName>
    </submittedName>
</protein>
<keyword evidence="1" id="KW-0812">Transmembrane</keyword>
<evidence type="ECO:0000313" key="3">
    <source>
        <dbReference type="Proteomes" id="UP000770586"/>
    </source>
</evidence>
<dbReference type="RefSeq" id="WP_343769638.1">
    <property type="nucleotide sequence ID" value="NZ_BAAADX010000001.1"/>
</dbReference>
<proteinExistence type="predicted"/>
<sequence length="181" mass="19713">MTESVLNVAASVFVYGLVVAFHEFGHYGVGRWVAGIPASKIKVVLLDFPQHVALRDEEDWIRPREQPRYGEIYAGYDAEAARTKHVDLYTAGGLVGQAVGVAAAVGILLAVGGRAWAELFVDLSVLLTASYFLFDLGASFRSARNRRYIGDFSALWTYSPLGTIAVVLFFVVVHGGLSLFL</sequence>
<feature type="transmembrane region" description="Helical" evidence="1">
    <location>
        <begin position="115"/>
        <end position="134"/>
    </location>
</feature>
<comment type="caution">
    <text evidence="2">The sequence shown here is derived from an EMBL/GenBank/DDBJ whole genome shotgun (WGS) entry which is preliminary data.</text>
</comment>
<dbReference type="Proteomes" id="UP000770586">
    <property type="component" value="Unassembled WGS sequence"/>
</dbReference>
<organism evidence="2 3">
    <name type="scientific">Halorubrum trapanicum</name>
    <dbReference type="NCBI Taxonomy" id="29284"/>
    <lineage>
        <taxon>Archaea</taxon>
        <taxon>Methanobacteriati</taxon>
        <taxon>Methanobacteriota</taxon>
        <taxon>Stenosarchaea group</taxon>
        <taxon>Halobacteria</taxon>
        <taxon>Halobacteriales</taxon>
        <taxon>Haloferacaceae</taxon>
        <taxon>Halorubrum</taxon>
    </lineage>
</organism>
<dbReference type="EMBL" id="JAGGKE010000007">
    <property type="protein sequence ID" value="MBP1902154.1"/>
    <property type="molecule type" value="Genomic_DNA"/>
</dbReference>
<accession>A0A8J7R542</accession>
<evidence type="ECO:0000256" key="1">
    <source>
        <dbReference type="SAM" id="Phobius"/>
    </source>
</evidence>
<keyword evidence="1" id="KW-0472">Membrane</keyword>
<keyword evidence="3" id="KW-1185">Reference proteome</keyword>
<name>A0A8J7R542_9EURY</name>
<keyword evidence="1" id="KW-1133">Transmembrane helix</keyword>
<feature type="transmembrane region" description="Helical" evidence="1">
    <location>
        <begin position="88"/>
        <end position="109"/>
    </location>
</feature>